<dbReference type="GO" id="GO:0016758">
    <property type="term" value="F:hexosyltransferase activity"/>
    <property type="evidence" value="ECO:0007669"/>
    <property type="project" value="TreeGrafter"/>
</dbReference>
<dbReference type="InterPro" id="IPR050194">
    <property type="entry name" value="Glycosyltransferase_grp1"/>
</dbReference>
<dbReference type="Pfam" id="PF00534">
    <property type="entry name" value="Glycos_transf_1"/>
    <property type="match status" value="1"/>
</dbReference>
<feature type="domain" description="Glycosyltransferase subfamily 4-like N-terminal" evidence="2">
    <location>
        <begin position="18"/>
        <end position="188"/>
    </location>
</feature>
<dbReference type="Pfam" id="PF13579">
    <property type="entry name" value="Glyco_trans_4_4"/>
    <property type="match status" value="1"/>
</dbReference>
<dbReference type="PANTHER" id="PTHR45947:SF3">
    <property type="entry name" value="SULFOQUINOVOSYL TRANSFERASE SQD2"/>
    <property type="match status" value="1"/>
</dbReference>
<protein>
    <submittedName>
        <fullName evidence="3">Glycosyltransferase involved in cell wall bisynthesis</fullName>
    </submittedName>
</protein>
<dbReference type="AlphaFoldDB" id="A0A1H4DAB8"/>
<evidence type="ECO:0000313" key="4">
    <source>
        <dbReference type="Proteomes" id="UP000198820"/>
    </source>
</evidence>
<dbReference type="InterPro" id="IPR001296">
    <property type="entry name" value="Glyco_trans_1"/>
</dbReference>
<organism evidence="3 4">
    <name type="scientific">Psychroflexus halocasei</name>
    <dbReference type="NCBI Taxonomy" id="908615"/>
    <lineage>
        <taxon>Bacteria</taxon>
        <taxon>Pseudomonadati</taxon>
        <taxon>Bacteroidota</taxon>
        <taxon>Flavobacteriia</taxon>
        <taxon>Flavobacteriales</taxon>
        <taxon>Flavobacteriaceae</taxon>
        <taxon>Psychroflexus</taxon>
    </lineage>
</organism>
<dbReference type="InterPro" id="IPR028098">
    <property type="entry name" value="Glyco_trans_4-like_N"/>
</dbReference>
<dbReference type="Proteomes" id="UP000198820">
    <property type="component" value="Unassembled WGS sequence"/>
</dbReference>
<proteinExistence type="predicted"/>
<dbReference type="CDD" id="cd03794">
    <property type="entry name" value="GT4_WbuB-like"/>
    <property type="match status" value="1"/>
</dbReference>
<keyword evidence="3" id="KW-0808">Transferase</keyword>
<accession>A0A1H4DAB8</accession>
<evidence type="ECO:0000313" key="3">
    <source>
        <dbReference type="EMBL" id="SEA69400.1"/>
    </source>
</evidence>
<dbReference type="EMBL" id="FNQF01000010">
    <property type="protein sequence ID" value="SEA69400.1"/>
    <property type="molecule type" value="Genomic_DNA"/>
</dbReference>
<dbReference type="STRING" id="908615.SAMN05421540_11031"/>
<dbReference type="Gene3D" id="3.40.50.2000">
    <property type="entry name" value="Glycogen Phosphorylase B"/>
    <property type="match status" value="2"/>
</dbReference>
<gene>
    <name evidence="3" type="ORF">SAMN05421540_11031</name>
</gene>
<sequence>MHILYIHQYFKTPAEPGGTRSYWIAQKLIEKGHKVTMLSTSSSITNSQEEQFIDGIRVIYVKVPYDQKMSIAARVKSFVSFMLKSTRLAKGVKGVDLVLATSTPLTVGFPALILKKFKSIPYVFEVRDLWPEVPIQMGGLNNPILKKLAIAFEKTIYKNATHIVTLSPGMAEGVIKYEAKSKVSMIPNMAKIDAFWPRGVNDDLREELGLKKDSFKMIHFGALGLANDAMNIIRGAELLKEDLTVEFIFIGGGSTEEELKAYCKKNALNNVHFLGRFPMEKTSEIVNLCDVSMVSFKDLSILYTNSPNKLFDSLSAGKPLIVNSAGWTKNMVEEHKCGYYVNPSNPEELKDCIKYLQSTPTVLQKMGKNSRQLAEKKYDKSILCSEFAELINTIKL</sequence>
<keyword evidence="4" id="KW-1185">Reference proteome</keyword>
<dbReference type="RefSeq" id="WP_093245287.1">
    <property type="nucleotide sequence ID" value="NZ_FNQF01000010.1"/>
</dbReference>
<dbReference type="PANTHER" id="PTHR45947">
    <property type="entry name" value="SULFOQUINOVOSYL TRANSFERASE SQD2"/>
    <property type="match status" value="1"/>
</dbReference>
<name>A0A1H4DAB8_9FLAO</name>
<feature type="domain" description="Glycosyl transferase family 1" evidence="1">
    <location>
        <begin position="202"/>
        <end position="372"/>
    </location>
</feature>
<reference evidence="3 4" key="1">
    <citation type="submission" date="2016-10" db="EMBL/GenBank/DDBJ databases">
        <authorList>
            <person name="de Groot N.N."/>
        </authorList>
    </citation>
    <scope>NUCLEOTIDE SEQUENCE [LARGE SCALE GENOMIC DNA]</scope>
    <source>
        <strain evidence="3 4">DSM 23581</strain>
    </source>
</reference>
<dbReference type="SUPFAM" id="SSF53756">
    <property type="entry name" value="UDP-Glycosyltransferase/glycogen phosphorylase"/>
    <property type="match status" value="1"/>
</dbReference>
<evidence type="ECO:0000259" key="2">
    <source>
        <dbReference type="Pfam" id="PF13579"/>
    </source>
</evidence>
<evidence type="ECO:0000259" key="1">
    <source>
        <dbReference type="Pfam" id="PF00534"/>
    </source>
</evidence>